<comment type="caution">
    <text evidence="1">The sequence shown here is derived from an EMBL/GenBank/DDBJ whole genome shotgun (WGS) entry which is preliminary data.</text>
</comment>
<protein>
    <submittedName>
        <fullName evidence="1">Uncharacterized protein</fullName>
    </submittedName>
</protein>
<dbReference type="Proteomes" id="UP000603715">
    <property type="component" value="Unassembled WGS sequence"/>
</dbReference>
<evidence type="ECO:0000313" key="2">
    <source>
        <dbReference type="Proteomes" id="UP000603715"/>
    </source>
</evidence>
<accession>A0ABR8LYK9</accession>
<keyword evidence="2" id="KW-1185">Reference proteome</keyword>
<organism evidence="1 2">
    <name type="scientific">Chryseobacterium muglaense</name>
    <dbReference type="NCBI Taxonomy" id="2893752"/>
    <lineage>
        <taxon>Bacteria</taxon>
        <taxon>Pseudomonadati</taxon>
        <taxon>Bacteroidota</taxon>
        <taxon>Flavobacteriia</taxon>
        <taxon>Flavobacteriales</taxon>
        <taxon>Weeksellaceae</taxon>
        <taxon>Chryseobacterium group</taxon>
        <taxon>Chryseobacterium</taxon>
    </lineage>
</organism>
<dbReference type="EMBL" id="JACXXP010000002">
    <property type="protein sequence ID" value="MBD3903477.1"/>
    <property type="molecule type" value="Genomic_DNA"/>
</dbReference>
<reference evidence="2" key="1">
    <citation type="submission" date="2023-07" db="EMBL/GenBank/DDBJ databases">
        <title>Description of novel Chryseobacterium sp. strain C-2.</title>
        <authorList>
            <person name="Saticioglu I.B."/>
        </authorList>
    </citation>
    <scope>NUCLEOTIDE SEQUENCE [LARGE SCALE GENOMIC DNA]</scope>
    <source>
        <strain evidence="2">C-2</strain>
    </source>
</reference>
<dbReference type="RefSeq" id="WP_191178116.1">
    <property type="nucleotide sequence ID" value="NZ_JACXXP010000002.1"/>
</dbReference>
<name>A0ABR8LYK9_9FLAO</name>
<gene>
    <name evidence="1" type="ORF">IEW27_02555</name>
</gene>
<evidence type="ECO:0000313" key="1">
    <source>
        <dbReference type="EMBL" id="MBD3903477.1"/>
    </source>
</evidence>
<proteinExistence type="predicted"/>
<sequence length="89" mass="10287">MFIVPDTSNEGSERLFNHQDALSNGRPLSCTASDTFTKGSERLFIDWDLSFICRDRLYDLYGWLNYPVGVIYNPDRLLINVLRGVVERI</sequence>